<dbReference type="PANTHER" id="PTHR43875:SF1">
    <property type="entry name" value="OSMOPROTECTIVE COMPOUNDS UPTAKE ATP-BINDING PROTEIN GGTA"/>
    <property type="match status" value="1"/>
</dbReference>
<dbReference type="GO" id="GO:0005524">
    <property type="term" value="F:ATP binding"/>
    <property type="evidence" value="ECO:0007669"/>
    <property type="project" value="UniProtKB-KW"/>
</dbReference>
<evidence type="ECO:0000313" key="7">
    <source>
        <dbReference type="EMBL" id="AQZ49776.1"/>
    </source>
</evidence>
<protein>
    <submittedName>
        <fullName evidence="7">sn-glycerol-3-phosphate import ATP-binding protein UgpC</fullName>
        <ecNumber evidence="7">3.6.3.20</ecNumber>
    </submittedName>
</protein>
<dbReference type="GO" id="GO:0055052">
    <property type="term" value="C:ATP-binding cassette (ABC) transporter complex, substrate-binding subunit-containing"/>
    <property type="evidence" value="ECO:0007669"/>
    <property type="project" value="TreeGrafter"/>
</dbReference>
<dbReference type="Pfam" id="PF08402">
    <property type="entry name" value="TOBE_2"/>
    <property type="match status" value="1"/>
</dbReference>
<feature type="domain" description="ABC transporter" evidence="6">
    <location>
        <begin position="4"/>
        <end position="234"/>
    </location>
</feature>
<dbReference type="eggNOG" id="COG3842">
    <property type="taxonomic scope" value="Bacteria"/>
</dbReference>
<dbReference type="SUPFAM" id="SSF50331">
    <property type="entry name" value="MOP-like"/>
    <property type="match status" value="1"/>
</dbReference>
<dbReference type="Proteomes" id="UP000191135">
    <property type="component" value="Chromosome"/>
</dbReference>
<dbReference type="PANTHER" id="PTHR43875">
    <property type="entry name" value="MALTODEXTRIN IMPORT ATP-BINDING PROTEIN MSMX"/>
    <property type="match status" value="1"/>
</dbReference>
<dbReference type="PROSITE" id="PS00211">
    <property type="entry name" value="ABC_TRANSPORTER_1"/>
    <property type="match status" value="1"/>
</dbReference>
<dbReference type="InterPro" id="IPR013611">
    <property type="entry name" value="Transp-assoc_OB_typ2"/>
</dbReference>
<dbReference type="GO" id="GO:0140359">
    <property type="term" value="F:ABC-type transporter activity"/>
    <property type="evidence" value="ECO:0007669"/>
    <property type="project" value="InterPro"/>
</dbReference>
<keyword evidence="8" id="KW-1185">Reference proteome</keyword>
<dbReference type="InterPro" id="IPR008995">
    <property type="entry name" value="Mo/tungstate-bd_C_term_dom"/>
</dbReference>
<sequence>MAHVELQNVRKSYGNVTVIPNLDLTISSGEFVCLVGPSGSGKSTLLRMIAGLEDITGGTISVDGEDITNTDPSDRDMAMVFQTYALYPHMTVEQNMSFALRMRGEDRALIDRRVAEAVSMLGLEGLQKRKPAQLSGGQRQRVAMGRCIVRNPKLFLFDEPLSNLDAKLRAQTRLEIRRLHGKLGATSIFVTHDQVEAMTMADRIALLSEGRIQQVGSPKELYLNPANRFVAGFLGTPEMNIFRGTLSVEDGTVNFDGPEAMTLAVSPERLALLKERVGTGQSVDLGIRPEHFSVLPAGDDTGASIVVDAIEWLGHEIFVFGRLGETEIAVRAAEGDAGGQHLPKEGDTITIQPSQDSWHLFDADDGRNLLN</sequence>
<keyword evidence="7" id="KW-0378">Hydrolase</keyword>
<dbReference type="STRING" id="1122214.Mame_00393"/>
<dbReference type="EMBL" id="CP020330">
    <property type="protein sequence ID" value="AQZ49776.1"/>
    <property type="molecule type" value="Genomic_DNA"/>
</dbReference>
<dbReference type="OrthoDB" id="8409892at2"/>
<dbReference type="KEGG" id="mmed:Mame_00393"/>
<dbReference type="InterPro" id="IPR027417">
    <property type="entry name" value="P-loop_NTPase"/>
</dbReference>
<dbReference type="Pfam" id="PF00005">
    <property type="entry name" value="ABC_tran"/>
    <property type="match status" value="1"/>
</dbReference>
<dbReference type="InterPro" id="IPR012340">
    <property type="entry name" value="NA-bd_OB-fold"/>
</dbReference>
<dbReference type="NCBIfam" id="NF008653">
    <property type="entry name" value="PRK11650.1"/>
    <property type="match status" value="1"/>
</dbReference>
<dbReference type="GO" id="GO:0008643">
    <property type="term" value="P:carbohydrate transport"/>
    <property type="evidence" value="ECO:0007669"/>
    <property type="project" value="InterPro"/>
</dbReference>
<dbReference type="CDD" id="cd03301">
    <property type="entry name" value="ABC_MalK_N"/>
    <property type="match status" value="1"/>
</dbReference>
<dbReference type="PROSITE" id="PS50893">
    <property type="entry name" value="ABC_TRANSPORTER_2"/>
    <property type="match status" value="1"/>
</dbReference>
<comment type="similarity">
    <text evidence="2">Belongs to the ABC transporter superfamily.</text>
</comment>
<name>A0A1U9YWF9_9HYPH</name>
<organism evidence="7 8">
    <name type="scientific">Martelella mediterranea DSM 17316</name>
    <dbReference type="NCBI Taxonomy" id="1122214"/>
    <lineage>
        <taxon>Bacteria</taxon>
        <taxon>Pseudomonadati</taxon>
        <taxon>Pseudomonadota</taxon>
        <taxon>Alphaproteobacteria</taxon>
        <taxon>Hyphomicrobiales</taxon>
        <taxon>Aurantimonadaceae</taxon>
        <taxon>Martelella</taxon>
    </lineage>
</organism>
<dbReference type="FunFam" id="3.40.50.300:FF:000042">
    <property type="entry name" value="Maltose/maltodextrin ABC transporter, ATP-binding protein"/>
    <property type="match status" value="1"/>
</dbReference>
<dbReference type="Gene3D" id="2.40.50.140">
    <property type="entry name" value="Nucleic acid-binding proteins"/>
    <property type="match status" value="1"/>
</dbReference>
<evidence type="ECO:0000256" key="1">
    <source>
        <dbReference type="ARBA" id="ARBA00004417"/>
    </source>
</evidence>
<evidence type="ECO:0000256" key="2">
    <source>
        <dbReference type="ARBA" id="ARBA00005417"/>
    </source>
</evidence>
<dbReference type="InterPro" id="IPR003593">
    <property type="entry name" value="AAA+_ATPase"/>
</dbReference>
<dbReference type="SUPFAM" id="SSF52540">
    <property type="entry name" value="P-loop containing nucleoside triphosphate hydrolases"/>
    <property type="match status" value="1"/>
</dbReference>
<evidence type="ECO:0000313" key="8">
    <source>
        <dbReference type="Proteomes" id="UP000191135"/>
    </source>
</evidence>
<proteinExistence type="inferred from homology"/>
<comment type="subcellular location">
    <subcellularLocation>
        <location evidence="1">Cell inner membrane</location>
        <topology evidence="1">Peripheral membrane protein</topology>
    </subcellularLocation>
</comment>
<evidence type="ECO:0000259" key="6">
    <source>
        <dbReference type="PROSITE" id="PS50893"/>
    </source>
</evidence>
<dbReference type="InterPro" id="IPR047641">
    <property type="entry name" value="ABC_transpr_MalK/UgpC-like"/>
</dbReference>
<gene>
    <name evidence="7" type="primary">ugpC_6</name>
    <name evidence="7" type="ORF">Mame_00393</name>
</gene>
<dbReference type="InterPro" id="IPR015855">
    <property type="entry name" value="ABC_transpr_MalK-like"/>
</dbReference>
<evidence type="ECO:0000256" key="5">
    <source>
        <dbReference type="ARBA" id="ARBA00022840"/>
    </source>
</evidence>
<dbReference type="Gene3D" id="3.40.50.300">
    <property type="entry name" value="P-loop containing nucleotide triphosphate hydrolases"/>
    <property type="match status" value="1"/>
</dbReference>
<evidence type="ECO:0000256" key="4">
    <source>
        <dbReference type="ARBA" id="ARBA00022741"/>
    </source>
</evidence>
<keyword evidence="4" id="KW-0547">Nucleotide-binding</keyword>
<keyword evidence="3" id="KW-0813">Transport</keyword>
<dbReference type="SMART" id="SM00382">
    <property type="entry name" value="AAA"/>
    <property type="match status" value="1"/>
</dbReference>
<evidence type="ECO:0000256" key="3">
    <source>
        <dbReference type="ARBA" id="ARBA00022448"/>
    </source>
</evidence>
<dbReference type="AlphaFoldDB" id="A0A1U9YWF9"/>
<dbReference type="InterPro" id="IPR017871">
    <property type="entry name" value="ABC_transporter-like_CS"/>
</dbReference>
<keyword evidence="5 7" id="KW-0067">ATP-binding</keyword>
<accession>A0A1U9YWF9</accession>
<dbReference type="GO" id="GO:0016887">
    <property type="term" value="F:ATP hydrolysis activity"/>
    <property type="evidence" value="ECO:0007669"/>
    <property type="project" value="InterPro"/>
</dbReference>
<dbReference type="EC" id="3.6.3.20" evidence="7"/>
<dbReference type="RefSeq" id="WP_018064611.1">
    <property type="nucleotide sequence ID" value="NZ_AQWH01000008.1"/>
</dbReference>
<reference evidence="7 8" key="1">
    <citation type="submission" date="2017-03" db="EMBL/GenBank/DDBJ databases">
        <title>Foreign affairs: Plasmid Transfer between Roseobacters and Rhizobia.</title>
        <authorList>
            <person name="Bartling P."/>
            <person name="Bunk B."/>
            <person name="Overmann J."/>
            <person name="Brinkmann H."/>
            <person name="Petersen J."/>
        </authorList>
    </citation>
    <scope>NUCLEOTIDE SEQUENCE [LARGE SCALE GENOMIC DNA]</scope>
    <source>
        <strain evidence="7 8">MACL11</strain>
    </source>
</reference>
<dbReference type="InterPro" id="IPR003439">
    <property type="entry name" value="ABC_transporter-like_ATP-bd"/>
</dbReference>
<dbReference type="Gene3D" id="2.40.50.100">
    <property type="match status" value="1"/>
</dbReference>